<dbReference type="Proteomes" id="UP000678228">
    <property type="component" value="Unassembled WGS sequence"/>
</dbReference>
<dbReference type="SUPFAM" id="SSF51998">
    <property type="entry name" value="PFL-like glycyl radical enzymes"/>
    <property type="match status" value="1"/>
</dbReference>
<evidence type="ECO:0000256" key="5">
    <source>
        <dbReference type="ARBA" id="ARBA00047754"/>
    </source>
</evidence>
<keyword evidence="9" id="KW-1185">Reference proteome</keyword>
<comment type="caution">
    <text evidence="8">The sequence shown here is derived from an EMBL/GenBank/DDBJ whole genome shotgun (WGS) entry which is preliminary data.</text>
</comment>
<organism evidence="8 9">
    <name type="scientific">Halalkalibacter suaedae</name>
    <dbReference type="NCBI Taxonomy" id="2822140"/>
    <lineage>
        <taxon>Bacteria</taxon>
        <taxon>Bacillati</taxon>
        <taxon>Bacillota</taxon>
        <taxon>Bacilli</taxon>
        <taxon>Bacillales</taxon>
        <taxon>Bacillaceae</taxon>
        <taxon>Halalkalibacter</taxon>
    </lineage>
</organism>
<name>A0A940WXT5_9BACI</name>
<comment type="similarity">
    <text evidence="1 6">Belongs to the ribonucleoside diphosphate reductase large chain family.</text>
</comment>
<dbReference type="InterPro" id="IPR039718">
    <property type="entry name" value="Rrm1"/>
</dbReference>
<dbReference type="Pfam" id="PF00317">
    <property type="entry name" value="Ribonuc_red_lgN"/>
    <property type="match status" value="1"/>
</dbReference>
<comment type="function">
    <text evidence="6">Provides the precursors necessary for DNA synthesis. Catalyzes the biosynthesis of deoxyribonucleotides from the corresponding ribonucleotides.</text>
</comment>
<evidence type="ECO:0000256" key="1">
    <source>
        <dbReference type="ARBA" id="ARBA00010406"/>
    </source>
</evidence>
<dbReference type="PROSITE" id="PS00089">
    <property type="entry name" value="RIBORED_LARGE"/>
    <property type="match status" value="1"/>
</dbReference>
<evidence type="ECO:0000256" key="2">
    <source>
        <dbReference type="ARBA" id="ARBA00012274"/>
    </source>
</evidence>
<dbReference type="InterPro" id="IPR000788">
    <property type="entry name" value="RNR_lg_C"/>
</dbReference>
<dbReference type="Gene3D" id="3.20.70.20">
    <property type="match status" value="1"/>
</dbReference>
<gene>
    <name evidence="8" type="ORF">J7W16_15665</name>
</gene>
<dbReference type="GO" id="GO:0009263">
    <property type="term" value="P:deoxyribonucleotide biosynthetic process"/>
    <property type="evidence" value="ECO:0007669"/>
    <property type="project" value="UniProtKB-KW"/>
</dbReference>
<evidence type="ECO:0000256" key="3">
    <source>
        <dbReference type="ARBA" id="ARBA00023002"/>
    </source>
</evidence>
<dbReference type="GO" id="GO:0005524">
    <property type="term" value="F:ATP binding"/>
    <property type="evidence" value="ECO:0007669"/>
    <property type="project" value="InterPro"/>
</dbReference>
<keyword evidence="3 6" id="KW-0560">Oxidoreductase</keyword>
<dbReference type="InterPro" id="IPR013346">
    <property type="entry name" value="NrdE_NrdA_C"/>
</dbReference>
<dbReference type="InterPro" id="IPR008926">
    <property type="entry name" value="RNR_R1-su_N"/>
</dbReference>
<dbReference type="Pfam" id="PF02867">
    <property type="entry name" value="Ribonuc_red_lgC"/>
    <property type="match status" value="1"/>
</dbReference>
<keyword evidence="4 6" id="KW-0215">Deoxyribonucleotide synthesis</keyword>
<proteinExistence type="inferred from homology"/>
<comment type="catalytic activity">
    <reaction evidence="5 6">
        <text>a 2'-deoxyribonucleoside 5'-diphosphate + [thioredoxin]-disulfide + H2O = a ribonucleoside 5'-diphosphate + [thioredoxin]-dithiol</text>
        <dbReference type="Rhea" id="RHEA:23252"/>
        <dbReference type="Rhea" id="RHEA-COMP:10698"/>
        <dbReference type="Rhea" id="RHEA-COMP:10700"/>
        <dbReference type="ChEBI" id="CHEBI:15377"/>
        <dbReference type="ChEBI" id="CHEBI:29950"/>
        <dbReference type="ChEBI" id="CHEBI:50058"/>
        <dbReference type="ChEBI" id="CHEBI:57930"/>
        <dbReference type="ChEBI" id="CHEBI:73316"/>
        <dbReference type="EC" id="1.17.4.1"/>
    </reaction>
</comment>
<dbReference type="FunFam" id="3.20.70.20:FF:000014">
    <property type="entry name" value="Ribonucleoside-diphosphate reductase"/>
    <property type="match status" value="1"/>
</dbReference>
<dbReference type="PANTHER" id="PTHR11573:SF6">
    <property type="entry name" value="RIBONUCLEOSIDE-DIPHOSPHATE REDUCTASE LARGE SUBUNIT"/>
    <property type="match status" value="1"/>
</dbReference>
<dbReference type="EC" id="1.17.4.1" evidence="2 6"/>
<dbReference type="NCBIfam" id="NF006665">
    <property type="entry name" value="PRK09209.1"/>
    <property type="match status" value="1"/>
</dbReference>
<dbReference type="PRINTS" id="PR01183">
    <property type="entry name" value="RIBORDTASEM1"/>
</dbReference>
<dbReference type="NCBIfam" id="TIGR02506">
    <property type="entry name" value="NrdE_NrdA"/>
    <property type="match status" value="1"/>
</dbReference>
<dbReference type="InterPro" id="IPR013509">
    <property type="entry name" value="RNR_lsu_N"/>
</dbReference>
<protein>
    <recommendedName>
        <fullName evidence="2 6">Ribonucleoside-diphosphate reductase</fullName>
        <ecNumber evidence="2 6">1.17.4.1</ecNumber>
    </recommendedName>
</protein>
<reference evidence="8" key="1">
    <citation type="submission" date="2021-03" db="EMBL/GenBank/DDBJ databases">
        <title>Bacillus suaedae sp. nov., isolated from Suaeda aralocaspica.</title>
        <authorList>
            <person name="Lei R.F.R."/>
        </authorList>
    </citation>
    <scope>NUCLEOTIDE SEQUENCE</scope>
    <source>
        <strain evidence="8">YZJH907-2</strain>
    </source>
</reference>
<dbReference type="GO" id="GO:0004748">
    <property type="term" value="F:ribonucleoside-diphosphate reductase activity, thioredoxin disulfide as acceptor"/>
    <property type="evidence" value="ECO:0007669"/>
    <property type="project" value="UniProtKB-EC"/>
</dbReference>
<evidence type="ECO:0000313" key="9">
    <source>
        <dbReference type="Proteomes" id="UP000678228"/>
    </source>
</evidence>
<dbReference type="GO" id="GO:0005971">
    <property type="term" value="C:ribonucleoside-diphosphate reductase complex"/>
    <property type="evidence" value="ECO:0007669"/>
    <property type="project" value="TreeGrafter"/>
</dbReference>
<sequence>MNQILEKMSFKERLENDFPYLNLVDWMNKWKDGDTWEKRALDALNELDIEQPDWTYVAARCYLQSLYEQVEQVRGSSLLVKEFPSWVAKLIDDGIYDARLLNYSFQELEELARTLDLSQDKRFTYIGIKTLADRYLARHYDGALLELPQERWMVIAMMLMVEEPVEKRVELVKESYWALSNLYMTVATPTLANAGKKGGQLSSCFIDTVEDDLRSIFDSCTDAATVSKNGGGLGVYLGKIRAKGSTIRGFKGVSSGVIPWMKQLNNVAVSVDQLGQRQGAIAVYLDVWHKDIFAFLDAKLNNGDERQRTHDLFTAVSLPDVFMEAVDNRESWYLFDPHEVRQVMGYSLEDFYDEKLGAGSFRERYEQCVQNEALSKVEVPAIEIMKRIMVSQLETGTPYMFYRDTVNRLNPNPHNGMIYGSNLCTEIMQNMSSTVIAEEVLDNGNIQITKKPGDYVVCNLSSLSIANVLKDDVLERVVEIQIRMLDNVIDINRLDVKQAELTNKTYRAIGGGTYGWHHHLAVNGIKWESEEAVEEVERVYEAINYAAIKSSMKLAKEKGTYSKFKGSDWETGAYFSKRKYESAKWTELQEEVKEHGVRNGYLLAVAPNATTALIAGSTASIDPIFSKLYMEEKKNYRIPVVAPDLNANTTWLYKPAHLIDQKWSIRQNGRRQRHVDQGISFNIYVPNNVKAKELLELHLLAWQEGLKTTYYVRSTSVTVDDCESCSS</sequence>
<evidence type="ECO:0000259" key="7">
    <source>
        <dbReference type="PROSITE" id="PS00089"/>
    </source>
</evidence>
<evidence type="ECO:0000256" key="6">
    <source>
        <dbReference type="RuleBase" id="RU003410"/>
    </source>
</evidence>
<evidence type="ECO:0000313" key="8">
    <source>
        <dbReference type="EMBL" id="MBP3952563.1"/>
    </source>
</evidence>
<feature type="domain" description="Ribonucleotide reductase large subunit" evidence="7">
    <location>
        <begin position="585"/>
        <end position="607"/>
    </location>
</feature>
<dbReference type="PANTHER" id="PTHR11573">
    <property type="entry name" value="RIBONUCLEOSIDE-DIPHOSPHATE REDUCTASE LARGE CHAIN"/>
    <property type="match status" value="1"/>
</dbReference>
<dbReference type="SUPFAM" id="SSF48168">
    <property type="entry name" value="R1 subunit of ribonucleotide reductase, N-terminal domain"/>
    <property type="match status" value="1"/>
</dbReference>
<evidence type="ECO:0000256" key="4">
    <source>
        <dbReference type="ARBA" id="ARBA00023116"/>
    </source>
</evidence>
<dbReference type="EMBL" id="JAGKSQ010000006">
    <property type="protein sequence ID" value="MBP3952563.1"/>
    <property type="molecule type" value="Genomic_DNA"/>
</dbReference>
<dbReference type="RefSeq" id="WP_210598370.1">
    <property type="nucleotide sequence ID" value="NZ_JAGKSQ010000006.1"/>
</dbReference>
<dbReference type="AlphaFoldDB" id="A0A940WXT5"/>
<dbReference type="CDD" id="cd01679">
    <property type="entry name" value="RNR_I"/>
    <property type="match status" value="1"/>
</dbReference>
<accession>A0A940WXT5</accession>